<organism evidence="11 12">
    <name type="scientific">Dokdonella ginsengisoli</name>
    <dbReference type="NCBI Taxonomy" id="363846"/>
    <lineage>
        <taxon>Bacteria</taxon>
        <taxon>Pseudomonadati</taxon>
        <taxon>Pseudomonadota</taxon>
        <taxon>Gammaproteobacteria</taxon>
        <taxon>Lysobacterales</taxon>
        <taxon>Rhodanobacteraceae</taxon>
        <taxon>Dokdonella</taxon>
    </lineage>
</organism>
<dbReference type="Pfam" id="PF00034">
    <property type="entry name" value="Cytochrom_C"/>
    <property type="match status" value="2"/>
</dbReference>
<evidence type="ECO:0000256" key="7">
    <source>
        <dbReference type="ARBA" id="ARBA00023004"/>
    </source>
</evidence>
<feature type="domain" description="Cytochrome c" evidence="10">
    <location>
        <begin position="124"/>
        <end position="220"/>
    </location>
</feature>
<dbReference type="PROSITE" id="PS51007">
    <property type="entry name" value="CYTC"/>
    <property type="match status" value="2"/>
</dbReference>
<dbReference type="InterPro" id="IPR024167">
    <property type="entry name" value="Cytochrome_c4-like"/>
</dbReference>
<feature type="domain" description="Cytochrome c" evidence="10">
    <location>
        <begin position="37"/>
        <end position="115"/>
    </location>
</feature>
<evidence type="ECO:0000256" key="9">
    <source>
        <dbReference type="SAM" id="SignalP"/>
    </source>
</evidence>
<gene>
    <name evidence="11" type="ORF">ACFO6Q_16000</name>
</gene>
<evidence type="ECO:0000256" key="3">
    <source>
        <dbReference type="ARBA" id="ARBA00022617"/>
    </source>
</evidence>
<feature type="chain" id="PRO_5047067874" evidence="9">
    <location>
        <begin position="24"/>
        <end position="221"/>
    </location>
</feature>
<feature type="signal peptide" evidence="9">
    <location>
        <begin position="1"/>
        <end position="23"/>
    </location>
</feature>
<dbReference type="PIRSF" id="PIRSF000005">
    <property type="entry name" value="Cytochrome_c4"/>
    <property type="match status" value="1"/>
</dbReference>
<accession>A0ABV9QXL2</accession>
<dbReference type="InterPro" id="IPR009056">
    <property type="entry name" value="Cyt_c-like_dom"/>
</dbReference>
<dbReference type="Gene3D" id="1.10.760.10">
    <property type="entry name" value="Cytochrome c-like domain"/>
    <property type="match status" value="2"/>
</dbReference>
<dbReference type="InterPro" id="IPR050597">
    <property type="entry name" value="Cytochrome_c_Oxidase_Subunit"/>
</dbReference>
<dbReference type="EMBL" id="JBHSHD010000010">
    <property type="protein sequence ID" value="MFC4821831.1"/>
    <property type="molecule type" value="Genomic_DNA"/>
</dbReference>
<proteinExistence type="predicted"/>
<comment type="subcellular location">
    <subcellularLocation>
        <location evidence="1">Periplasm</location>
    </subcellularLocation>
</comment>
<dbReference type="PANTHER" id="PTHR33751:SF9">
    <property type="entry name" value="CYTOCHROME C4"/>
    <property type="match status" value="1"/>
</dbReference>
<comment type="caution">
    <text evidence="11">The sequence shown here is derived from an EMBL/GenBank/DDBJ whole genome shotgun (WGS) entry which is preliminary data.</text>
</comment>
<evidence type="ECO:0000256" key="4">
    <source>
        <dbReference type="ARBA" id="ARBA00022723"/>
    </source>
</evidence>
<evidence type="ECO:0000256" key="8">
    <source>
        <dbReference type="PROSITE-ProRule" id="PRU00433"/>
    </source>
</evidence>
<dbReference type="RefSeq" id="WP_380022099.1">
    <property type="nucleotide sequence ID" value="NZ_JBHSHD010000010.1"/>
</dbReference>
<evidence type="ECO:0000259" key="10">
    <source>
        <dbReference type="PROSITE" id="PS51007"/>
    </source>
</evidence>
<dbReference type="Proteomes" id="UP001595886">
    <property type="component" value="Unassembled WGS sequence"/>
</dbReference>
<evidence type="ECO:0000313" key="12">
    <source>
        <dbReference type="Proteomes" id="UP001595886"/>
    </source>
</evidence>
<evidence type="ECO:0000256" key="1">
    <source>
        <dbReference type="ARBA" id="ARBA00004418"/>
    </source>
</evidence>
<keyword evidence="9" id="KW-0732">Signal</keyword>
<keyword evidence="5" id="KW-0574">Periplasm</keyword>
<dbReference type="PANTHER" id="PTHR33751">
    <property type="entry name" value="CBB3-TYPE CYTOCHROME C OXIDASE SUBUNIT FIXP"/>
    <property type="match status" value="1"/>
</dbReference>
<reference evidence="12" key="1">
    <citation type="journal article" date="2019" name="Int. J. Syst. Evol. Microbiol.">
        <title>The Global Catalogue of Microorganisms (GCM) 10K type strain sequencing project: providing services to taxonomists for standard genome sequencing and annotation.</title>
        <authorList>
            <consortium name="The Broad Institute Genomics Platform"/>
            <consortium name="The Broad Institute Genome Sequencing Center for Infectious Disease"/>
            <person name="Wu L."/>
            <person name="Ma J."/>
        </authorList>
    </citation>
    <scope>NUCLEOTIDE SEQUENCE [LARGE SCALE GENOMIC DNA]</scope>
    <source>
        <strain evidence="12">CCUG 30340</strain>
    </source>
</reference>
<keyword evidence="2" id="KW-0813">Transport</keyword>
<dbReference type="InterPro" id="IPR036909">
    <property type="entry name" value="Cyt_c-like_dom_sf"/>
</dbReference>
<evidence type="ECO:0000256" key="6">
    <source>
        <dbReference type="ARBA" id="ARBA00022982"/>
    </source>
</evidence>
<keyword evidence="6" id="KW-0249">Electron transport</keyword>
<evidence type="ECO:0000313" key="11">
    <source>
        <dbReference type="EMBL" id="MFC4821831.1"/>
    </source>
</evidence>
<keyword evidence="12" id="KW-1185">Reference proteome</keyword>
<dbReference type="SUPFAM" id="SSF46626">
    <property type="entry name" value="Cytochrome c"/>
    <property type="match status" value="2"/>
</dbReference>
<evidence type="ECO:0000256" key="5">
    <source>
        <dbReference type="ARBA" id="ARBA00022764"/>
    </source>
</evidence>
<name>A0ABV9QXL2_9GAMM</name>
<keyword evidence="3 8" id="KW-0349">Heme</keyword>
<evidence type="ECO:0000256" key="2">
    <source>
        <dbReference type="ARBA" id="ARBA00022448"/>
    </source>
</evidence>
<keyword evidence="4 8" id="KW-0479">Metal-binding</keyword>
<keyword evidence="7 8" id="KW-0408">Iron</keyword>
<protein>
    <submittedName>
        <fullName evidence="11">C-type cytochrome</fullName>
    </submittedName>
</protein>
<sequence length="221" mass="23220">MKPFLHVRLILVLLGASCTWATAGEWLDLRGAAPIRGDAAAGAAKAAVCAACHGPNGNSIVPAFPRLAGQRADYLYWRLANFRRGAWPQSPMTAQAANLADADLRDLAAYFSSQAVAKPAVATAPSARGEDLFRRGDTQRGTPPCQGCHGADAKGPADARLATWPSLRGQQADYLAARLKAYRDASSAAASSNEFVMRGVAHRLDDEAIAAIAGWLASLPP</sequence>